<evidence type="ECO:0000313" key="4">
    <source>
        <dbReference type="Proteomes" id="UP000051256"/>
    </source>
</evidence>
<proteinExistence type="predicted"/>
<dbReference type="GO" id="GO:0008233">
    <property type="term" value="F:peptidase activity"/>
    <property type="evidence" value="ECO:0007669"/>
    <property type="project" value="UniProtKB-KW"/>
</dbReference>
<keyword evidence="4" id="KW-1185">Reference proteome</keyword>
<keyword evidence="3" id="KW-0645">Protease</keyword>
<dbReference type="SUPFAM" id="SSF63411">
    <property type="entry name" value="LuxS/MPP-like metallohydrolase"/>
    <property type="match status" value="1"/>
</dbReference>
<dbReference type="PATRIC" id="fig|1423802.4.peg.400"/>
<dbReference type="InterPro" id="IPR011765">
    <property type="entry name" value="Pept_M16_N"/>
</dbReference>
<evidence type="ECO:0000313" key="3">
    <source>
        <dbReference type="EMBL" id="KRM93672.1"/>
    </source>
</evidence>
<dbReference type="InterPro" id="IPR011249">
    <property type="entry name" value="Metalloenz_LuxS/M16"/>
</dbReference>
<dbReference type="Pfam" id="PF00675">
    <property type="entry name" value="Peptidase_M16"/>
    <property type="match status" value="1"/>
</dbReference>
<feature type="domain" description="Peptidase M16 C-terminal" evidence="2">
    <location>
        <begin position="175"/>
        <end position="340"/>
    </location>
</feature>
<dbReference type="AlphaFoldDB" id="A0A0R2CPV9"/>
<dbReference type="Gene3D" id="3.30.830.10">
    <property type="entry name" value="Metalloenzyme, LuxS/M16 peptidase-like"/>
    <property type="match status" value="2"/>
</dbReference>
<dbReference type="GO" id="GO:0046872">
    <property type="term" value="F:metal ion binding"/>
    <property type="evidence" value="ECO:0007669"/>
    <property type="project" value="InterPro"/>
</dbReference>
<dbReference type="PANTHER" id="PTHR11851">
    <property type="entry name" value="METALLOPROTEASE"/>
    <property type="match status" value="1"/>
</dbReference>
<comment type="caution">
    <text evidence="3">The sequence shown here is derived from an EMBL/GenBank/DDBJ whole genome shotgun (WGS) entry which is preliminary data.</text>
</comment>
<organism evidence="3 4">
    <name type="scientific">Lentilactobacillus senioris DSM 24302 = JCM 17472</name>
    <dbReference type="NCBI Taxonomy" id="1423802"/>
    <lineage>
        <taxon>Bacteria</taxon>
        <taxon>Bacillati</taxon>
        <taxon>Bacillota</taxon>
        <taxon>Bacilli</taxon>
        <taxon>Lactobacillales</taxon>
        <taxon>Lactobacillaceae</taxon>
        <taxon>Lentilactobacillus</taxon>
    </lineage>
</organism>
<dbReference type="Pfam" id="PF05193">
    <property type="entry name" value="Peptidase_M16_C"/>
    <property type="match status" value="1"/>
</dbReference>
<dbReference type="GO" id="GO:0006508">
    <property type="term" value="P:proteolysis"/>
    <property type="evidence" value="ECO:0007669"/>
    <property type="project" value="UniProtKB-KW"/>
</dbReference>
<dbReference type="EMBL" id="AYZR01000008">
    <property type="protein sequence ID" value="KRM93672.1"/>
    <property type="molecule type" value="Genomic_DNA"/>
</dbReference>
<keyword evidence="3" id="KW-0378">Hydrolase</keyword>
<dbReference type="STRING" id="1423802.FC56_GL000389"/>
<evidence type="ECO:0000259" key="1">
    <source>
        <dbReference type="Pfam" id="PF00675"/>
    </source>
</evidence>
<dbReference type="InterPro" id="IPR007863">
    <property type="entry name" value="Peptidase_M16_C"/>
</dbReference>
<feature type="domain" description="Peptidase M16 N-terminal" evidence="1">
    <location>
        <begin position="31"/>
        <end position="167"/>
    </location>
</feature>
<sequence>MVMNKEYVKTMQLPNGFRIHVIVKPDYVRTSMALTVNFGSVDSNFKLDGTLITQPAGIAHFLEHQLFDKEGYDVTEKFAALGADSNAFTSYTKTSYLASTVENPMEVIKTLVNFVTTPYFSAENVAKEKGIISQEIGMYTDDPDNRLYVNTVENMYQETTLANDVAGSVESVSQITQDDLNLAYTSFYQPNNMNLLVVGNINAQQVYESVLASFGLDTISESKVQKNRQSLTGKLNKSLNFTAPVVFPKFALGLKGHDKVPENLAGIKYEIAVSIALDLFFSETASTYNQLYEANLLDDSFSYEFENEDGFHFAMLLGNALNPVETIDQLQKVIRSIPTELPKMREQFELQKKELTGNYIEMMDSETAIVSQFSDFGEETDSVFDELKLITELNFDDLINICIPFFEQVEVSQTIIEA</sequence>
<reference evidence="3 4" key="1">
    <citation type="journal article" date="2015" name="Genome Announc.">
        <title>Expanding the biotechnology potential of lactobacilli through comparative genomics of 213 strains and associated genera.</title>
        <authorList>
            <person name="Sun Z."/>
            <person name="Harris H.M."/>
            <person name="McCann A."/>
            <person name="Guo C."/>
            <person name="Argimon S."/>
            <person name="Zhang W."/>
            <person name="Yang X."/>
            <person name="Jeffery I.B."/>
            <person name="Cooney J.C."/>
            <person name="Kagawa T.F."/>
            <person name="Liu W."/>
            <person name="Song Y."/>
            <person name="Salvetti E."/>
            <person name="Wrobel A."/>
            <person name="Rasinkangas P."/>
            <person name="Parkhill J."/>
            <person name="Rea M.C."/>
            <person name="O'Sullivan O."/>
            <person name="Ritari J."/>
            <person name="Douillard F.P."/>
            <person name="Paul Ross R."/>
            <person name="Yang R."/>
            <person name="Briner A.E."/>
            <person name="Felis G.E."/>
            <person name="de Vos W.M."/>
            <person name="Barrangou R."/>
            <person name="Klaenhammer T.R."/>
            <person name="Caufield P.W."/>
            <person name="Cui Y."/>
            <person name="Zhang H."/>
            <person name="O'Toole P.W."/>
        </authorList>
    </citation>
    <scope>NUCLEOTIDE SEQUENCE [LARGE SCALE GENOMIC DNA]</scope>
    <source>
        <strain evidence="3 4">DSM 24302</strain>
    </source>
</reference>
<protein>
    <submittedName>
        <fullName evidence="3">M16C subfamily protease</fullName>
    </submittedName>
</protein>
<dbReference type="InterPro" id="IPR050361">
    <property type="entry name" value="MPP/UQCRC_Complex"/>
</dbReference>
<dbReference type="Proteomes" id="UP000051256">
    <property type="component" value="Unassembled WGS sequence"/>
</dbReference>
<accession>A0A0R2CPV9</accession>
<dbReference type="NCBIfam" id="NF047421">
    <property type="entry name" value="YfmH_fam"/>
    <property type="match status" value="1"/>
</dbReference>
<evidence type="ECO:0000259" key="2">
    <source>
        <dbReference type="Pfam" id="PF05193"/>
    </source>
</evidence>
<gene>
    <name evidence="3" type="ORF">FC56_GL000389</name>
</gene>
<dbReference type="PANTHER" id="PTHR11851:SF134">
    <property type="entry name" value="ZINC-DEPENDENT PROTEASE"/>
    <property type="match status" value="1"/>
</dbReference>
<name>A0A0R2CPV9_9LACO</name>